<feature type="compositionally biased region" description="Gly residues" evidence="2">
    <location>
        <begin position="238"/>
        <end position="250"/>
    </location>
</feature>
<feature type="region of interest" description="Disordered" evidence="2">
    <location>
        <begin position="1302"/>
        <end position="1387"/>
    </location>
</feature>
<sequence length="1641" mass="163551">MAAEHWDMLFQLADQDRDGQISGQEAVSFFQRASLPQNVLAQIWLHADRQQNGFLTKPEFYTALQLVTVAQAGKTVTKEVAQAVISGVYKNIQPPRLAGVQLPPFPQKGPGGAASAQGMVNPAGGMGGPLRPPGTTGVYGPSSDGSMGGGGMGVMGAVGGMGVAQGGRWGGGVDPTGVAGVGSNMGVGGGGMQSAQQMYSQSRPAGMQSAGGFLGAQGQIDQQQQQPGFSGRASFAGGQDGFGGGPGLVQQGGGGNLVPYGAMVMNPKSADAQRASVASSGGMLGASAQSQSFDVSAGFGMQPTQQMDGLSGSSGDSFGVQSTGRRGAFGPGPQKMAGMDQNGHPSPGSASQGFGSAGGPQGQVGGTARGGGGGFAGTSGDFSSQAFSSAPDQMGGQKGFGPGNPNLVNSLAQPTKPGTMPPASPPGSFGKGSGGMQMSLGQGLTGSQGSSGGMFGDRGSGGATMWTGSGGPPLSAGRALDFADGGAFGGDAFQAKPAAAASGPGSTGSQKGQLGSGATQVRGNVPALSQAGSANALGGFSDPFGGDTFSAAPSDSASRSGSTGGSSRLGSDGFTAGATTQVSGFGPSATADGRSLAASSVAGSMMVAGQMGPSAGRGGADLRDSMASGFGDTKSRPEEVPLALVPVAGSSGMEGPSVSQGPTAAMLGWPQMTVSDVQRYTNIYNSVGPDPNGMILAPKAKELLMSSQLPVEVLRQVWDLSDENDDSMLSHKEFCIALYLVERTREGRPLPPVLPSGIHAEDSPLHPRRQIAAARIAAAQQAVAQSAAGFNVAKWSQGGEASMLTGTAGTGMPAATGPGAGLQQPQQPQQPRFGMPQVPGGMGMGARTEYSSDFPQGPGPDGKRQGLVGAMTPGTAAAIPGSGGVMYGPGGAIPAPVGAIPGPGGMMSGLGGTMPGPGGMMAGPGGMAPGGGGGMVPGMGGMMAGPGGMIPGAGALIPSTATTIPGGAGDMVMPGAGAAAPGMGAVAPVPGTAGFMPGQIIPGGAPPMYQSRAPALDMKLANQLGRDDQEALKARHKETEELDKRLWQAETQLLDAKQKADYYRTKMQEIILFKSRCDNRLVEMEGRLEQEKKEVELLSKKYDEKFKQSEGLNSRLLAEEAALKDLIEKKVELHNSVMRIEHGGDPNSLLQERADELISELDDLRAAATLRAKSLGLQVKVAPASEAAFGWQNGMQENAGEWDGEWAEFKDEGFSVIPGLGEPATVVAATSSATFGADAFGGSASLGENGIGGSLGGQTTLAASWGGTSALDESFEFNSASGAFAGGGLGVFGGNAVRGMGSPSSGALASGQSSPVAGHMHSPGRDSDDLGFGRVGSMDMSSSSPITGPGSSSGNNGILSMGRVGSTGSVGSGKSSQLPPRPNPRYAGVAESQDLGASVDGLSLSMSLTSLTSSAGGFTNMGVAAKSPQGGGMGSGMGNAAGNRQRGWAYGGFNDDEVDSSTRASWGLQSVSTSVTASMDAVGGVGMMASGLDGPLGQFQPPRVVQKSLDEQNNKFVGALDAKAGGATAGDVDDNKSDVSGTTSELRDSQKDEEQQQAQASPPPPDPFAFIGFSVAKSTMSLGSKDKGANKNKPTIGGVGISAQPKVAEMQSSSTAQQAGGGDAKPVSTTSSTELQWDLFQ</sequence>
<dbReference type="GO" id="GO:0016197">
    <property type="term" value="P:endosomal transport"/>
    <property type="evidence" value="ECO:0007669"/>
    <property type="project" value="TreeGrafter"/>
</dbReference>
<evidence type="ECO:0000256" key="1">
    <source>
        <dbReference type="SAM" id="Coils"/>
    </source>
</evidence>
<evidence type="ECO:0000256" key="2">
    <source>
        <dbReference type="SAM" id="MobiDB-lite"/>
    </source>
</evidence>
<dbReference type="SMART" id="SM00054">
    <property type="entry name" value="EFh"/>
    <property type="match status" value="3"/>
</dbReference>
<feature type="region of interest" description="Disordered" evidence="2">
    <location>
        <begin position="548"/>
        <end position="575"/>
    </location>
</feature>
<dbReference type="SUPFAM" id="SSF47473">
    <property type="entry name" value="EF-hand"/>
    <property type="match status" value="2"/>
</dbReference>
<dbReference type="PANTHER" id="PTHR11216:SF161">
    <property type="entry name" value="CALCIUM-BINDING EF HAND FAMILY PROTEIN"/>
    <property type="match status" value="1"/>
</dbReference>
<feature type="domain" description="EH" evidence="3">
    <location>
        <begin position="2"/>
        <end position="108"/>
    </location>
</feature>
<feature type="domain" description="EF-hand" evidence="4">
    <location>
        <begin position="709"/>
        <end position="744"/>
    </location>
</feature>
<dbReference type="GO" id="GO:0005737">
    <property type="term" value="C:cytoplasm"/>
    <property type="evidence" value="ECO:0007669"/>
    <property type="project" value="TreeGrafter"/>
</dbReference>
<dbReference type="STRING" id="69332.A0A388L2T9"/>
<feature type="region of interest" description="Disordered" evidence="2">
    <location>
        <begin position="298"/>
        <end position="478"/>
    </location>
</feature>
<evidence type="ECO:0000313" key="6">
    <source>
        <dbReference type="Proteomes" id="UP000265515"/>
    </source>
</evidence>
<protein>
    <recommendedName>
        <fullName evidence="7">Epidermal growth factor receptor substrate 15</fullName>
    </recommendedName>
</protein>
<keyword evidence="1" id="KW-0175">Coiled coil</keyword>
<dbReference type="GO" id="GO:0005509">
    <property type="term" value="F:calcium ion binding"/>
    <property type="evidence" value="ECO:0007669"/>
    <property type="project" value="InterPro"/>
</dbReference>
<feature type="compositionally biased region" description="Low complexity" evidence="2">
    <location>
        <begin position="308"/>
        <end position="319"/>
    </location>
</feature>
<feature type="compositionally biased region" description="Low complexity" evidence="2">
    <location>
        <begin position="550"/>
        <end position="573"/>
    </location>
</feature>
<dbReference type="Proteomes" id="UP000265515">
    <property type="component" value="Unassembled WGS sequence"/>
</dbReference>
<feature type="compositionally biased region" description="Low complexity" evidence="2">
    <location>
        <begin position="497"/>
        <end position="509"/>
    </location>
</feature>
<dbReference type="Gramene" id="GBG76552">
    <property type="protein sequence ID" value="GBG76552"/>
    <property type="gene ID" value="CBR_g22300"/>
</dbReference>
<dbReference type="InterPro" id="IPR011992">
    <property type="entry name" value="EF-hand-dom_pair"/>
</dbReference>
<keyword evidence="6" id="KW-1185">Reference proteome</keyword>
<feature type="compositionally biased region" description="Gly residues" evidence="2">
    <location>
        <begin position="355"/>
        <end position="377"/>
    </location>
</feature>
<dbReference type="PROSITE" id="PS50222">
    <property type="entry name" value="EF_HAND_2"/>
    <property type="match status" value="2"/>
</dbReference>
<feature type="compositionally biased region" description="Low complexity" evidence="2">
    <location>
        <begin position="1340"/>
        <end position="1376"/>
    </location>
</feature>
<dbReference type="Gene3D" id="1.10.238.10">
    <property type="entry name" value="EF-hand"/>
    <property type="match status" value="2"/>
</dbReference>
<dbReference type="PROSITE" id="PS50031">
    <property type="entry name" value="EH"/>
    <property type="match status" value="2"/>
</dbReference>
<feature type="compositionally biased region" description="Polar residues" evidence="2">
    <location>
        <begin position="1302"/>
        <end position="1315"/>
    </location>
</feature>
<dbReference type="CDD" id="cd00052">
    <property type="entry name" value="EH"/>
    <property type="match status" value="2"/>
</dbReference>
<reference evidence="5 6" key="1">
    <citation type="journal article" date="2018" name="Cell">
        <title>The Chara Genome: Secondary Complexity and Implications for Plant Terrestrialization.</title>
        <authorList>
            <person name="Nishiyama T."/>
            <person name="Sakayama H."/>
            <person name="Vries J.D."/>
            <person name="Buschmann H."/>
            <person name="Saint-Marcoux D."/>
            <person name="Ullrich K.K."/>
            <person name="Haas F.B."/>
            <person name="Vanderstraeten L."/>
            <person name="Becker D."/>
            <person name="Lang D."/>
            <person name="Vosolsobe S."/>
            <person name="Rombauts S."/>
            <person name="Wilhelmsson P.K.I."/>
            <person name="Janitza P."/>
            <person name="Kern R."/>
            <person name="Heyl A."/>
            <person name="Rumpler F."/>
            <person name="Villalobos L.I.A.C."/>
            <person name="Clay J.M."/>
            <person name="Skokan R."/>
            <person name="Toyoda A."/>
            <person name="Suzuki Y."/>
            <person name="Kagoshima H."/>
            <person name="Schijlen E."/>
            <person name="Tajeshwar N."/>
            <person name="Catarino B."/>
            <person name="Hetherington A.J."/>
            <person name="Saltykova A."/>
            <person name="Bonnot C."/>
            <person name="Breuninger H."/>
            <person name="Symeonidi A."/>
            <person name="Radhakrishnan G.V."/>
            <person name="Van Nieuwerburgh F."/>
            <person name="Deforce D."/>
            <person name="Chang C."/>
            <person name="Karol K.G."/>
            <person name="Hedrich R."/>
            <person name="Ulvskov P."/>
            <person name="Glockner G."/>
            <person name="Delwiche C.F."/>
            <person name="Petrasek J."/>
            <person name="Van de Peer Y."/>
            <person name="Friml J."/>
            <person name="Beilby M."/>
            <person name="Dolan L."/>
            <person name="Kohara Y."/>
            <person name="Sugano S."/>
            <person name="Fujiyama A."/>
            <person name="Delaux P.-M."/>
            <person name="Quint M."/>
            <person name="TheiBen G."/>
            <person name="Hagemann M."/>
            <person name="Harholt J."/>
            <person name="Dunand C."/>
            <person name="Zachgo S."/>
            <person name="Langdale J."/>
            <person name="Maumus F."/>
            <person name="Straeten D.V.D."/>
            <person name="Gould S.B."/>
            <person name="Rensing S.A."/>
        </authorList>
    </citation>
    <scope>NUCLEOTIDE SEQUENCE [LARGE SCALE GENOMIC DNA]</scope>
    <source>
        <strain evidence="5 6">S276</strain>
    </source>
</reference>
<dbReference type="GO" id="GO:0006897">
    <property type="term" value="P:endocytosis"/>
    <property type="evidence" value="ECO:0007669"/>
    <property type="project" value="TreeGrafter"/>
</dbReference>
<evidence type="ECO:0000259" key="3">
    <source>
        <dbReference type="PROSITE" id="PS50031"/>
    </source>
</evidence>
<organism evidence="5 6">
    <name type="scientific">Chara braunii</name>
    <name type="common">Braun's stonewort</name>
    <dbReference type="NCBI Taxonomy" id="69332"/>
    <lineage>
        <taxon>Eukaryota</taxon>
        <taxon>Viridiplantae</taxon>
        <taxon>Streptophyta</taxon>
        <taxon>Charophyceae</taxon>
        <taxon>Charales</taxon>
        <taxon>Characeae</taxon>
        <taxon>Chara</taxon>
    </lineage>
</organism>
<feature type="coiled-coil region" evidence="1">
    <location>
        <begin position="1039"/>
        <end position="1108"/>
    </location>
</feature>
<dbReference type="InterPro" id="IPR002048">
    <property type="entry name" value="EF_hand_dom"/>
</dbReference>
<feature type="compositionally biased region" description="Basic and acidic residues" evidence="2">
    <location>
        <begin position="1545"/>
        <end position="1554"/>
    </location>
</feature>
<feature type="region of interest" description="Disordered" evidence="2">
    <location>
        <begin position="497"/>
        <end position="520"/>
    </location>
</feature>
<evidence type="ECO:0000259" key="4">
    <source>
        <dbReference type="PROSITE" id="PS50222"/>
    </source>
</evidence>
<dbReference type="GO" id="GO:0005886">
    <property type="term" value="C:plasma membrane"/>
    <property type="evidence" value="ECO:0007669"/>
    <property type="project" value="TreeGrafter"/>
</dbReference>
<comment type="caution">
    <text evidence="5">The sequence shown here is derived from an EMBL/GenBank/DDBJ whole genome shotgun (WGS) entry which is preliminary data.</text>
</comment>
<feature type="region of interest" description="Disordered" evidence="2">
    <location>
        <begin position="1525"/>
        <end position="1641"/>
    </location>
</feature>
<feature type="compositionally biased region" description="Polar residues" evidence="2">
    <location>
        <begin position="510"/>
        <end position="520"/>
    </location>
</feature>
<dbReference type="InterPro" id="IPR000261">
    <property type="entry name" value="EH_dom"/>
</dbReference>
<dbReference type="Pfam" id="PF12763">
    <property type="entry name" value="EH"/>
    <property type="match status" value="2"/>
</dbReference>
<dbReference type="OrthoDB" id="524326at2759"/>
<feature type="compositionally biased region" description="Low complexity" evidence="2">
    <location>
        <begin position="345"/>
        <end position="354"/>
    </location>
</feature>
<dbReference type="OMA" id="MEWARNC"/>
<dbReference type="EMBL" id="BFEA01000247">
    <property type="protein sequence ID" value="GBG76552.1"/>
    <property type="molecule type" value="Genomic_DNA"/>
</dbReference>
<evidence type="ECO:0008006" key="7">
    <source>
        <dbReference type="Google" id="ProtNLM"/>
    </source>
</evidence>
<name>A0A388L2T9_CHABU</name>
<proteinExistence type="predicted"/>
<feature type="domain" description="EH" evidence="3">
    <location>
        <begin position="676"/>
        <end position="756"/>
    </location>
</feature>
<dbReference type="SMART" id="SM00027">
    <property type="entry name" value="EH"/>
    <property type="match status" value="2"/>
</dbReference>
<evidence type="ECO:0000313" key="5">
    <source>
        <dbReference type="EMBL" id="GBG76552.1"/>
    </source>
</evidence>
<accession>A0A388L2T9</accession>
<dbReference type="PANTHER" id="PTHR11216">
    <property type="entry name" value="EH DOMAIN"/>
    <property type="match status" value="1"/>
</dbReference>
<gene>
    <name evidence="5" type="ORF">CBR_g22300</name>
</gene>
<feature type="compositionally biased region" description="Gly residues" evidence="2">
    <location>
        <begin position="443"/>
        <end position="462"/>
    </location>
</feature>
<feature type="region of interest" description="Disordered" evidence="2">
    <location>
        <begin position="221"/>
        <end position="250"/>
    </location>
</feature>
<feature type="domain" description="EF-hand" evidence="4">
    <location>
        <begin position="1"/>
        <end position="36"/>
    </location>
</feature>